<dbReference type="InterPro" id="IPR043129">
    <property type="entry name" value="ATPase_NBD"/>
</dbReference>
<gene>
    <name evidence="7" type="primary">lsrK_1</name>
    <name evidence="7" type="ORF">NCTC11685_05132</name>
</gene>
<dbReference type="Pfam" id="PF00370">
    <property type="entry name" value="FGGY_N"/>
    <property type="match status" value="1"/>
</dbReference>
<evidence type="ECO:0000313" key="7">
    <source>
        <dbReference type="EMBL" id="STW71907.1"/>
    </source>
</evidence>
<keyword evidence="3 7" id="KW-0808">Transferase</keyword>
<dbReference type="InterPro" id="IPR050406">
    <property type="entry name" value="FGGY_Carb_Kinase"/>
</dbReference>
<name>A0A7H4PHH5_9ENTR</name>
<dbReference type="EMBL" id="UGMS01000002">
    <property type="protein sequence ID" value="STW71907.1"/>
    <property type="molecule type" value="Genomic_DNA"/>
</dbReference>
<evidence type="ECO:0000256" key="1">
    <source>
        <dbReference type="ARBA" id="ARBA00009156"/>
    </source>
</evidence>
<comment type="caution">
    <text evidence="7">The sequence shown here is derived from an EMBL/GenBank/DDBJ whole genome shotgun (WGS) entry which is preliminary data.</text>
</comment>
<dbReference type="InterPro" id="IPR018484">
    <property type="entry name" value="FGGY_N"/>
</dbReference>
<dbReference type="PIRSF" id="PIRSF000538">
    <property type="entry name" value="GlpK"/>
    <property type="match status" value="1"/>
</dbReference>
<dbReference type="Gene3D" id="3.30.420.40">
    <property type="match status" value="2"/>
</dbReference>
<dbReference type="Pfam" id="PF02782">
    <property type="entry name" value="FGGY_C"/>
    <property type="match status" value="1"/>
</dbReference>
<dbReference type="InterPro" id="IPR033676">
    <property type="entry name" value="AI-2_kinase"/>
</dbReference>
<feature type="domain" description="Carbohydrate kinase FGGY C-terminal" evidence="6">
    <location>
        <begin position="290"/>
        <end position="456"/>
    </location>
</feature>
<reference evidence="7 8" key="1">
    <citation type="submission" date="2018-06" db="EMBL/GenBank/DDBJ databases">
        <authorList>
            <consortium name="Pathogen Informatics"/>
            <person name="Doyle S."/>
        </authorList>
    </citation>
    <scope>NUCLEOTIDE SEQUENCE [LARGE SCALE GENOMIC DNA]</scope>
    <source>
        <strain evidence="7 8">NCTC11685</strain>
    </source>
</reference>
<protein>
    <submittedName>
        <fullName evidence="7">Autoinducer 2 (AI-2) kinase LsrK</fullName>
        <ecNumber evidence="7">2.7.1.-</ecNumber>
    </submittedName>
</protein>
<proteinExistence type="inferred from homology"/>
<dbReference type="GO" id="GO:0009372">
    <property type="term" value="P:quorum sensing"/>
    <property type="evidence" value="ECO:0007669"/>
    <property type="project" value="InterPro"/>
</dbReference>
<feature type="domain" description="Carbohydrate kinase FGGY N-terminal" evidence="5">
    <location>
        <begin position="3"/>
        <end position="250"/>
    </location>
</feature>
<dbReference type="AlphaFoldDB" id="A0A7H4PHH5"/>
<dbReference type="InterPro" id="IPR000577">
    <property type="entry name" value="Carb_kinase_FGGY"/>
</dbReference>
<comment type="similarity">
    <text evidence="1">Belongs to the FGGY kinase family.</text>
</comment>
<dbReference type="PANTHER" id="PTHR43095:SF1">
    <property type="entry name" value="AUTOINDUCER-2 KINASE"/>
    <property type="match status" value="1"/>
</dbReference>
<evidence type="ECO:0000256" key="2">
    <source>
        <dbReference type="ARBA" id="ARBA00022490"/>
    </source>
</evidence>
<sequence length="543" mass="58287">MSYLLALDAGTGSIRAVVFDLQGRQIAVGQAEWKHLSVDNVPGSMEFDLGTNWQLACQCIRQALAAAHLSAADIQSVACCSMREGIVLYDRNGEAIWACANVDARASREVAELKEIHDDRFESEVYGVSGQTLALSAMPRLLWLAHHRPDIYRKAATITMISDWLAAKLSGELAVDPSNAGTTGMLDLFSRDWRPALLDMAGLRADILSPVKETGSVLGAVTDAAAAQSGLRAGTPVVMGGGDVQLGCLGLGVVRAGQTAVLGGTFWQQVVNLPEVRTDPEMNIRVNPHVIPGMVQAESISFFTGLTMRWFRDAFCAEEKLIAGRLGVDAYSLLEEMASRVPAGSHGVMPIFSDAMHFKQWYHAAPSFINLSIDPEKCNKATLFRALEENAAIVSACNLAQISQFSGVQFDSLVFAGGGSKGALWSQILSDVTGLPVRVPEVREATALGCAIAAGTGAGLYGDMAATGEKLVNWHREFTPNPAHRELYHEMMIKWQSVYAEQLGLVDSGLTTSMWQAPGLTRRAPVAPLTLSLSPTGEETVRA</sequence>
<evidence type="ECO:0000259" key="5">
    <source>
        <dbReference type="Pfam" id="PF00370"/>
    </source>
</evidence>
<dbReference type="GO" id="GO:0071518">
    <property type="term" value="F:autoinducer-2 kinase activity"/>
    <property type="evidence" value="ECO:0007669"/>
    <property type="project" value="InterPro"/>
</dbReference>
<evidence type="ECO:0000256" key="3">
    <source>
        <dbReference type="ARBA" id="ARBA00022679"/>
    </source>
</evidence>
<dbReference type="PANTHER" id="PTHR43095">
    <property type="entry name" value="SUGAR KINASE"/>
    <property type="match status" value="1"/>
</dbReference>
<dbReference type="InterPro" id="IPR018485">
    <property type="entry name" value="FGGY_C"/>
</dbReference>
<dbReference type="SUPFAM" id="SSF53067">
    <property type="entry name" value="Actin-like ATPase domain"/>
    <property type="match status" value="2"/>
</dbReference>
<dbReference type="EC" id="2.7.1.-" evidence="7"/>
<keyword evidence="4 7" id="KW-0418">Kinase</keyword>
<evidence type="ECO:0000259" key="6">
    <source>
        <dbReference type="Pfam" id="PF02782"/>
    </source>
</evidence>
<dbReference type="CDD" id="cd07775">
    <property type="entry name" value="ASKHA_NBD_FGGY_AI-2K"/>
    <property type="match status" value="1"/>
</dbReference>
<evidence type="ECO:0000313" key="8">
    <source>
        <dbReference type="Proteomes" id="UP000254863"/>
    </source>
</evidence>
<dbReference type="Proteomes" id="UP000254863">
    <property type="component" value="Unassembled WGS sequence"/>
</dbReference>
<dbReference type="GO" id="GO:0005975">
    <property type="term" value="P:carbohydrate metabolic process"/>
    <property type="evidence" value="ECO:0007669"/>
    <property type="project" value="InterPro"/>
</dbReference>
<evidence type="ECO:0000256" key="4">
    <source>
        <dbReference type="ARBA" id="ARBA00022777"/>
    </source>
</evidence>
<dbReference type="NCBIfam" id="NF008187">
    <property type="entry name" value="PRK10939.1"/>
    <property type="match status" value="1"/>
</dbReference>
<organism evidence="7 8">
    <name type="scientific">Klebsiella michiganensis</name>
    <dbReference type="NCBI Taxonomy" id="1134687"/>
    <lineage>
        <taxon>Bacteria</taxon>
        <taxon>Pseudomonadati</taxon>
        <taxon>Pseudomonadota</taxon>
        <taxon>Gammaproteobacteria</taxon>
        <taxon>Enterobacterales</taxon>
        <taxon>Enterobacteriaceae</taxon>
        <taxon>Klebsiella/Raoultella group</taxon>
        <taxon>Klebsiella</taxon>
    </lineage>
</organism>
<accession>A0A7H4PHH5</accession>
<keyword evidence="2" id="KW-0963">Cytoplasm</keyword>